<proteinExistence type="predicted"/>
<accession>A0ABT3CD60</accession>
<dbReference type="RefSeq" id="WP_264068342.1">
    <property type="nucleotide sequence ID" value="NZ_JACKTY010000029.1"/>
</dbReference>
<evidence type="ECO:0000259" key="1">
    <source>
        <dbReference type="Pfam" id="PF00296"/>
    </source>
</evidence>
<dbReference type="NCBIfam" id="TIGR03620">
    <property type="entry name" value="F420_MSMEG_4141"/>
    <property type="match status" value="1"/>
</dbReference>
<dbReference type="Proteomes" id="UP001526201">
    <property type="component" value="Unassembled WGS sequence"/>
</dbReference>
<sequence length="276" mass="29293">MTKPDLGRFGVFGRGASPAEAKDIEALGYGALWVGGSPPAELEWVEPILAATTNLKVATGIVNIWTAAAKPVAESFHRIDKAYPGRFLLGIGVGHPEAHAEYRKPYDALVEYLDELDGYGVPADRRVVAALGPQVLKLSARRSAGAHPYLTTPEHTAQARELIGPDAFLAPEHKAVLTTDAEAARAVGRKALEIYLNLANYTNNWRRLGFTDGDIAKPGSDALVDAFVAYGTPAAIAARLNEHLDAGADHVPVQVLTSPEKLVPALAELADALALP</sequence>
<evidence type="ECO:0000313" key="3">
    <source>
        <dbReference type="Proteomes" id="UP001526201"/>
    </source>
</evidence>
<dbReference type="PANTHER" id="PTHR30137">
    <property type="entry name" value="LUCIFERASE-LIKE MONOOXYGENASE"/>
    <property type="match status" value="1"/>
</dbReference>
<reference evidence="2 3" key="1">
    <citation type="journal article" date="2022" name="BMC Genomics">
        <title>Comparative genome analysis of mycobacteria focusing on tRNA and non-coding RNA.</title>
        <authorList>
            <person name="Behra P.R.K."/>
            <person name="Pettersson B.M.F."/>
            <person name="Ramesh M."/>
            <person name="Das S."/>
            <person name="Dasgupta S."/>
            <person name="Kirsebom L.A."/>
        </authorList>
    </citation>
    <scope>NUCLEOTIDE SEQUENCE [LARGE SCALE GENOMIC DNA]</scope>
    <source>
        <strain evidence="2 3">DSM 44078</strain>
    </source>
</reference>
<gene>
    <name evidence="2" type="ORF">H7J73_15345</name>
</gene>
<dbReference type="PANTHER" id="PTHR30137:SF18">
    <property type="entry name" value="CONSERVED PROTEIN"/>
    <property type="match status" value="1"/>
</dbReference>
<dbReference type="Gene3D" id="3.20.20.30">
    <property type="entry name" value="Luciferase-like domain"/>
    <property type="match status" value="2"/>
</dbReference>
<name>A0ABT3CD60_9MYCO</name>
<protein>
    <submittedName>
        <fullName evidence="2">LLM class F420-dependent oxidoreductase</fullName>
    </submittedName>
</protein>
<dbReference type="SUPFAM" id="SSF51679">
    <property type="entry name" value="Bacterial luciferase-like"/>
    <property type="match status" value="1"/>
</dbReference>
<dbReference type="Pfam" id="PF00296">
    <property type="entry name" value="Bac_luciferase"/>
    <property type="match status" value="1"/>
</dbReference>
<dbReference type="InterPro" id="IPR050766">
    <property type="entry name" value="Bact_Lucif_Oxidored"/>
</dbReference>
<keyword evidence="3" id="KW-1185">Reference proteome</keyword>
<dbReference type="InterPro" id="IPR019922">
    <property type="entry name" value="Lucif-like_OxRdatse_MSMEG_4141"/>
</dbReference>
<evidence type="ECO:0000313" key="2">
    <source>
        <dbReference type="EMBL" id="MCV7227408.1"/>
    </source>
</evidence>
<dbReference type="InterPro" id="IPR036661">
    <property type="entry name" value="Luciferase-like_sf"/>
</dbReference>
<dbReference type="InterPro" id="IPR011251">
    <property type="entry name" value="Luciferase-like_dom"/>
</dbReference>
<organism evidence="2 3">
    <name type="scientific">Mycolicibacterium komossense</name>
    <dbReference type="NCBI Taxonomy" id="1779"/>
    <lineage>
        <taxon>Bacteria</taxon>
        <taxon>Bacillati</taxon>
        <taxon>Actinomycetota</taxon>
        <taxon>Actinomycetes</taxon>
        <taxon>Mycobacteriales</taxon>
        <taxon>Mycobacteriaceae</taxon>
        <taxon>Mycolicibacterium</taxon>
    </lineage>
</organism>
<comment type="caution">
    <text evidence="2">The sequence shown here is derived from an EMBL/GenBank/DDBJ whole genome shotgun (WGS) entry which is preliminary data.</text>
</comment>
<feature type="domain" description="Luciferase-like" evidence="1">
    <location>
        <begin position="21"/>
        <end position="250"/>
    </location>
</feature>
<dbReference type="EMBL" id="JACKTY010000029">
    <property type="protein sequence ID" value="MCV7227408.1"/>
    <property type="molecule type" value="Genomic_DNA"/>
</dbReference>